<dbReference type="Proteomes" id="UP000503017">
    <property type="component" value="Chromosome"/>
</dbReference>
<organism evidence="2 3">
    <name type="scientific">Mesorhizobium loti R88b</name>
    <dbReference type="NCBI Taxonomy" id="935548"/>
    <lineage>
        <taxon>Bacteria</taxon>
        <taxon>Pseudomonadati</taxon>
        <taxon>Pseudomonadota</taxon>
        <taxon>Alphaproteobacteria</taxon>
        <taxon>Hyphomicrobiales</taxon>
        <taxon>Phyllobacteriaceae</taxon>
        <taxon>Mesorhizobium</taxon>
    </lineage>
</organism>
<protein>
    <recommendedName>
        <fullName evidence="4">DUF2147 domain-containing protein</fullName>
    </recommendedName>
</protein>
<sequence length="115" mass="12010">MTSHLTGLRRCAFALAGIAAIGLFVTSAIAQSAPAPVGVWYSDAGETMVIGQTCQIEANGTVGAIGQCSWDPSSNGGILAIMNVNAYQPAPVYFNIVWIDDSSFSISGDVFHRRG</sequence>
<evidence type="ECO:0000313" key="2">
    <source>
        <dbReference type="EMBL" id="QKD02574.1"/>
    </source>
</evidence>
<name>A0A6M7WRC1_RHILI</name>
<feature type="signal peptide" evidence="1">
    <location>
        <begin position="1"/>
        <end position="30"/>
    </location>
</feature>
<evidence type="ECO:0000313" key="3">
    <source>
        <dbReference type="Proteomes" id="UP000503017"/>
    </source>
</evidence>
<reference evidence="2 3" key="1">
    <citation type="submission" date="2018-10" db="EMBL/GenBank/DDBJ databases">
        <authorList>
            <person name="Perry B.J."/>
            <person name="Sullivan J.T."/>
            <person name="Murphy R.J.T."/>
            <person name="Ramsay J.P."/>
            <person name="Ronson C.W."/>
        </authorList>
    </citation>
    <scope>NUCLEOTIDE SEQUENCE [LARGE SCALE GENOMIC DNA]</scope>
    <source>
        <strain evidence="2 3">R88b</strain>
    </source>
</reference>
<keyword evidence="1" id="KW-0732">Signal</keyword>
<accession>A0A6M7WRC1</accession>
<gene>
    <name evidence="2" type="ORF">EB235_14580</name>
</gene>
<dbReference type="AlphaFoldDB" id="A0A6M7WRC1"/>
<evidence type="ECO:0000256" key="1">
    <source>
        <dbReference type="SAM" id="SignalP"/>
    </source>
</evidence>
<dbReference type="EMBL" id="CP033367">
    <property type="protein sequence ID" value="QKD02574.1"/>
    <property type="molecule type" value="Genomic_DNA"/>
</dbReference>
<feature type="chain" id="PRO_5026829243" description="DUF2147 domain-containing protein" evidence="1">
    <location>
        <begin position="31"/>
        <end position="115"/>
    </location>
</feature>
<evidence type="ECO:0008006" key="4">
    <source>
        <dbReference type="Google" id="ProtNLM"/>
    </source>
</evidence>
<proteinExistence type="predicted"/>
<dbReference type="RefSeq" id="WP_027030318.1">
    <property type="nucleotide sequence ID" value="NZ_CP033367.1"/>
</dbReference>